<sequence>MLDYMLFPEQRQALIKDRLMKHGRVQCILLAKELKVSEHTIRRDLQELALSGICKRVYGGAVSQTPVSEDFSHRISQNEHSKQRLAQATIPLLTHNRCLFIDSGSTNLAIAQMIPADITLTVVTNSPDIAQIVMRIANKQVILIGGQINSCTGGATGITALQQLNTIFIDQCILGGCALDVDEGLTAFNYEDSEFKRALIQRSAQVMVALTSPKIPTVANYQVARCQDIDTLIIEHDLAEDKIQPFCECINTIIRAK</sequence>
<keyword evidence="6" id="KW-1185">Reference proteome</keyword>
<proteinExistence type="predicted"/>
<evidence type="ECO:0000256" key="1">
    <source>
        <dbReference type="ARBA" id="ARBA00023015"/>
    </source>
</evidence>
<protein>
    <submittedName>
        <fullName evidence="5">DeoR/GlpR family DNA-binding transcription regulator</fullName>
    </submittedName>
</protein>
<dbReference type="PROSITE" id="PS00894">
    <property type="entry name" value="HTH_DEOR_1"/>
    <property type="match status" value="1"/>
</dbReference>
<dbReference type="SMART" id="SM00420">
    <property type="entry name" value="HTH_DEOR"/>
    <property type="match status" value="1"/>
</dbReference>
<evidence type="ECO:0000313" key="6">
    <source>
        <dbReference type="Proteomes" id="UP001500171"/>
    </source>
</evidence>
<dbReference type="InterPro" id="IPR036388">
    <property type="entry name" value="WH-like_DNA-bd_sf"/>
</dbReference>
<reference evidence="6" key="1">
    <citation type="journal article" date="2019" name="Int. J. Syst. Evol. Microbiol.">
        <title>The Global Catalogue of Microorganisms (GCM) 10K type strain sequencing project: providing services to taxonomists for standard genome sequencing and annotation.</title>
        <authorList>
            <consortium name="The Broad Institute Genomics Platform"/>
            <consortium name="The Broad Institute Genome Sequencing Center for Infectious Disease"/>
            <person name="Wu L."/>
            <person name="Ma J."/>
        </authorList>
    </citation>
    <scope>NUCLEOTIDE SEQUENCE [LARGE SCALE GENOMIC DNA]</scope>
    <source>
        <strain evidence="6">JCM 18050</strain>
    </source>
</reference>
<name>A0ABP9N005_9GAMM</name>
<dbReference type="InterPro" id="IPR050313">
    <property type="entry name" value="Carb_Metab_HTH_regulators"/>
</dbReference>
<comment type="caution">
    <text evidence="5">The sequence shown here is derived from an EMBL/GenBank/DDBJ whole genome shotgun (WGS) entry which is preliminary data.</text>
</comment>
<dbReference type="EMBL" id="BAABHY010000001">
    <property type="protein sequence ID" value="GAA5105618.1"/>
    <property type="molecule type" value="Genomic_DNA"/>
</dbReference>
<dbReference type="RefSeq" id="WP_345488386.1">
    <property type="nucleotide sequence ID" value="NZ_BAABHY010000001.1"/>
</dbReference>
<dbReference type="GO" id="GO:0003677">
    <property type="term" value="F:DNA binding"/>
    <property type="evidence" value="ECO:0007669"/>
    <property type="project" value="UniProtKB-KW"/>
</dbReference>
<organism evidence="5 6">
    <name type="scientific">Orbus sasakiae</name>
    <dbReference type="NCBI Taxonomy" id="1078475"/>
    <lineage>
        <taxon>Bacteria</taxon>
        <taxon>Pseudomonadati</taxon>
        <taxon>Pseudomonadota</taxon>
        <taxon>Gammaproteobacteria</taxon>
        <taxon>Orbales</taxon>
        <taxon>Orbaceae</taxon>
        <taxon>Orbus</taxon>
    </lineage>
</organism>
<dbReference type="InterPro" id="IPR036390">
    <property type="entry name" value="WH_DNA-bd_sf"/>
</dbReference>
<dbReference type="SUPFAM" id="SSF100950">
    <property type="entry name" value="NagB/RpiA/CoA transferase-like"/>
    <property type="match status" value="1"/>
</dbReference>
<keyword evidence="3" id="KW-0804">Transcription</keyword>
<keyword evidence="1" id="KW-0805">Transcription regulation</keyword>
<keyword evidence="2 5" id="KW-0238">DNA-binding</keyword>
<accession>A0ABP9N005</accession>
<evidence type="ECO:0000256" key="3">
    <source>
        <dbReference type="ARBA" id="ARBA00023163"/>
    </source>
</evidence>
<dbReference type="PANTHER" id="PTHR30363:SF44">
    <property type="entry name" value="AGA OPERON TRANSCRIPTIONAL REPRESSOR-RELATED"/>
    <property type="match status" value="1"/>
</dbReference>
<dbReference type="SUPFAM" id="SSF46785">
    <property type="entry name" value="Winged helix' DNA-binding domain"/>
    <property type="match status" value="1"/>
</dbReference>
<dbReference type="SMART" id="SM01134">
    <property type="entry name" value="DeoRC"/>
    <property type="match status" value="1"/>
</dbReference>
<dbReference type="Gene3D" id="1.10.10.10">
    <property type="entry name" value="Winged helix-like DNA-binding domain superfamily/Winged helix DNA-binding domain"/>
    <property type="match status" value="1"/>
</dbReference>
<dbReference type="InterPro" id="IPR014036">
    <property type="entry name" value="DeoR-like_C"/>
</dbReference>
<dbReference type="InterPro" id="IPR037171">
    <property type="entry name" value="NagB/RpiA_transferase-like"/>
</dbReference>
<gene>
    <name evidence="5" type="ORF">GCM10023211_04560</name>
</gene>
<dbReference type="PROSITE" id="PS51000">
    <property type="entry name" value="HTH_DEOR_2"/>
    <property type="match status" value="1"/>
</dbReference>
<dbReference type="Proteomes" id="UP001500171">
    <property type="component" value="Unassembled WGS sequence"/>
</dbReference>
<evidence type="ECO:0000259" key="4">
    <source>
        <dbReference type="PROSITE" id="PS51000"/>
    </source>
</evidence>
<dbReference type="InterPro" id="IPR018356">
    <property type="entry name" value="Tscrpt_reg_HTH_DeoR_CS"/>
</dbReference>
<evidence type="ECO:0000256" key="2">
    <source>
        <dbReference type="ARBA" id="ARBA00023125"/>
    </source>
</evidence>
<dbReference type="PANTHER" id="PTHR30363">
    <property type="entry name" value="HTH-TYPE TRANSCRIPTIONAL REGULATOR SRLR-RELATED"/>
    <property type="match status" value="1"/>
</dbReference>
<dbReference type="Pfam" id="PF08220">
    <property type="entry name" value="HTH_DeoR"/>
    <property type="match status" value="1"/>
</dbReference>
<dbReference type="InterPro" id="IPR001034">
    <property type="entry name" value="DeoR_HTH"/>
</dbReference>
<dbReference type="Pfam" id="PF00455">
    <property type="entry name" value="DeoRC"/>
    <property type="match status" value="1"/>
</dbReference>
<dbReference type="PRINTS" id="PR00037">
    <property type="entry name" value="HTHLACR"/>
</dbReference>
<evidence type="ECO:0000313" key="5">
    <source>
        <dbReference type="EMBL" id="GAA5105618.1"/>
    </source>
</evidence>
<feature type="domain" description="HTH deoR-type" evidence="4">
    <location>
        <begin position="8"/>
        <end position="63"/>
    </location>
</feature>